<keyword evidence="7" id="KW-0788">Thiol protease</keyword>
<dbReference type="Pfam" id="PF00443">
    <property type="entry name" value="UCH"/>
    <property type="match status" value="1"/>
</dbReference>
<dbReference type="Gene3D" id="3.90.70.10">
    <property type="entry name" value="Cysteine proteinases"/>
    <property type="match status" value="1"/>
</dbReference>
<feature type="compositionally biased region" description="Basic and acidic residues" evidence="8">
    <location>
        <begin position="184"/>
        <end position="194"/>
    </location>
</feature>
<evidence type="ECO:0000256" key="7">
    <source>
        <dbReference type="ARBA" id="ARBA00022807"/>
    </source>
</evidence>
<keyword evidence="11" id="KW-1185">Reference proteome</keyword>
<dbReference type="SUPFAM" id="SSF54001">
    <property type="entry name" value="Cysteine proteinases"/>
    <property type="match status" value="1"/>
</dbReference>
<dbReference type="PANTHER" id="PTHR24006:SF888">
    <property type="entry name" value="UBIQUITIN CARBOXYL-TERMINAL HYDROLASE 30"/>
    <property type="match status" value="1"/>
</dbReference>
<evidence type="ECO:0000256" key="5">
    <source>
        <dbReference type="ARBA" id="ARBA00022786"/>
    </source>
</evidence>
<evidence type="ECO:0000313" key="10">
    <source>
        <dbReference type="EMBL" id="GMM51692.1"/>
    </source>
</evidence>
<dbReference type="InterPro" id="IPR001394">
    <property type="entry name" value="Peptidase_C19_UCH"/>
</dbReference>
<accession>A0AAV5RKF1</accession>
<evidence type="ECO:0000256" key="4">
    <source>
        <dbReference type="ARBA" id="ARBA00022670"/>
    </source>
</evidence>
<evidence type="ECO:0000256" key="3">
    <source>
        <dbReference type="ARBA" id="ARBA00012759"/>
    </source>
</evidence>
<dbReference type="AlphaFoldDB" id="A0AAV5RKF1"/>
<dbReference type="InterPro" id="IPR018200">
    <property type="entry name" value="USP_CS"/>
</dbReference>
<dbReference type="GO" id="GO:0005829">
    <property type="term" value="C:cytosol"/>
    <property type="evidence" value="ECO:0007669"/>
    <property type="project" value="TreeGrafter"/>
</dbReference>
<feature type="region of interest" description="Disordered" evidence="8">
    <location>
        <begin position="465"/>
        <end position="537"/>
    </location>
</feature>
<dbReference type="GO" id="GO:0016579">
    <property type="term" value="P:protein deubiquitination"/>
    <property type="evidence" value="ECO:0007669"/>
    <property type="project" value="InterPro"/>
</dbReference>
<comment type="catalytic activity">
    <reaction evidence="1">
        <text>Thiol-dependent hydrolysis of ester, thioester, amide, peptide and isopeptide bonds formed by the C-terminal Gly of ubiquitin (a 76-residue protein attached to proteins as an intracellular targeting signal).</text>
        <dbReference type="EC" id="3.4.19.12"/>
    </reaction>
</comment>
<comment type="similarity">
    <text evidence="2">Belongs to the peptidase C19 family.</text>
</comment>
<dbReference type="GO" id="GO:0006508">
    <property type="term" value="P:proteolysis"/>
    <property type="evidence" value="ECO:0007669"/>
    <property type="project" value="UniProtKB-KW"/>
</dbReference>
<evidence type="ECO:0000256" key="6">
    <source>
        <dbReference type="ARBA" id="ARBA00022801"/>
    </source>
</evidence>
<feature type="compositionally biased region" description="Basic and acidic residues" evidence="8">
    <location>
        <begin position="472"/>
        <end position="486"/>
    </location>
</feature>
<dbReference type="PANTHER" id="PTHR24006">
    <property type="entry name" value="UBIQUITIN CARBOXYL-TERMINAL HYDROLASE"/>
    <property type="match status" value="1"/>
</dbReference>
<keyword evidence="5" id="KW-0833">Ubl conjugation pathway</keyword>
<feature type="compositionally biased region" description="Basic and acidic residues" evidence="8">
    <location>
        <begin position="155"/>
        <end position="173"/>
    </location>
</feature>
<dbReference type="InterPro" id="IPR038765">
    <property type="entry name" value="Papain-like_cys_pep_sf"/>
</dbReference>
<evidence type="ECO:0000259" key="9">
    <source>
        <dbReference type="PROSITE" id="PS50235"/>
    </source>
</evidence>
<evidence type="ECO:0000313" key="11">
    <source>
        <dbReference type="Proteomes" id="UP001362899"/>
    </source>
</evidence>
<dbReference type="EC" id="3.4.19.12" evidence="3"/>
<feature type="region of interest" description="Disordered" evidence="8">
    <location>
        <begin position="155"/>
        <end position="194"/>
    </location>
</feature>
<dbReference type="InterPro" id="IPR028889">
    <property type="entry name" value="USP"/>
</dbReference>
<proteinExistence type="inferred from homology"/>
<gene>
    <name evidence="10" type="ORF">DASB73_026550</name>
</gene>
<organism evidence="10 11">
    <name type="scientific">Starmerella bacillaris</name>
    <name type="common">Yeast</name>
    <name type="synonym">Candida zemplinina</name>
    <dbReference type="NCBI Taxonomy" id="1247836"/>
    <lineage>
        <taxon>Eukaryota</taxon>
        <taxon>Fungi</taxon>
        <taxon>Dikarya</taxon>
        <taxon>Ascomycota</taxon>
        <taxon>Saccharomycotina</taxon>
        <taxon>Dipodascomycetes</taxon>
        <taxon>Dipodascales</taxon>
        <taxon>Trichomonascaceae</taxon>
        <taxon>Starmerella</taxon>
    </lineage>
</organism>
<dbReference type="PROSITE" id="PS50235">
    <property type="entry name" value="USP_3"/>
    <property type="match status" value="1"/>
</dbReference>
<evidence type="ECO:0000256" key="2">
    <source>
        <dbReference type="ARBA" id="ARBA00009085"/>
    </source>
</evidence>
<evidence type="ECO:0000256" key="8">
    <source>
        <dbReference type="SAM" id="MobiDB-lite"/>
    </source>
</evidence>
<name>A0AAV5RKF1_STABA</name>
<reference evidence="10 11" key="1">
    <citation type="journal article" date="2023" name="Elife">
        <title>Identification of key yeast species and microbe-microbe interactions impacting larval growth of Drosophila in the wild.</title>
        <authorList>
            <person name="Mure A."/>
            <person name="Sugiura Y."/>
            <person name="Maeda R."/>
            <person name="Honda K."/>
            <person name="Sakurai N."/>
            <person name="Takahashi Y."/>
            <person name="Watada M."/>
            <person name="Katoh T."/>
            <person name="Gotoh A."/>
            <person name="Gotoh Y."/>
            <person name="Taniguchi I."/>
            <person name="Nakamura K."/>
            <person name="Hayashi T."/>
            <person name="Katayama T."/>
            <person name="Uemura T."/>
            <person name="Hattori Y."/>
        </authorList>
    </citation>
    <scope>NUCLEOTIDE SEQUENCE [LARGE SCALE GENOMIC DNA]</scope>
    <source>
        <strain evidence="10 11">SB-73</strain>
    </source>
</reference>
<feature type="domain" description="USP" evidence="9">
    <location>
        <begin position="56"/>
        <end position="453"/>
    </location>
</feature>
<sequence>MFSDTLRGGVDMASAGVRFLYSKYGNNFGLSTFNEEELTEQEKSRNIKNFRDAHVGGLFNEGNTCFINSVIQALASCEPLTDYLAEFEDAGNFSGGLNQIITYLNQIHTKNHGYSTLKLMRQVGQNNRWNRFDQEDAQEFFQMLLNTLEKDRKELDKEQEQTHELDEKQKSQSEQDQQIESESTNEKNEDSNDKHKLITPFDGCFAVRVGCMKCNDMEGIRTGVLSSVDLNLGEGDSSFSLDDLLKTYCAMETISGVECYRCSLLAYRHKLSDQSSAASNDILKSAFTKRIVEVDDVLNKKVIDEVKYKQLKFDGYRVQSDKTKQTMFCKPTPDVLMIHINRSFYDFRTGMARKNFSPVNFPMELDLAPFTVDVNDESNNDASKSMKGSENEHMMYRLRAAVIHYGSANYGHYITFRKYHGFWWRISDDQVTLTTEAQVRNVANVFMLFYEKISSCTEQEKELSEEFVVNDRSPDFSDEEGRFKDESEGEDDEENKGSYHTSASLDDDMETESVHLETSELLSHKDDNDSWGSQPRY</sequence>
<keyword evidence="6" id="KW-0378">Hydrolase</keyword>
<dbReference type="InterPro" id="IPR050164">
    <property type="entry name" value="Peptidase_C19"/>
</dbReference>
<dbReference type="PROSITE" id="PS00972">
    <property type="entry name" value="USP_1"/>
    <property type="match status" value="1"/>
</dbReference>
<comment type="caution">
    <text evidence="10">The sequence shown here is derived from an EMBL/GenBank/DDBJ whole genome shotgun (WGS) entry which is preliminary data.</text>
</comment>
<dbReference type="GO" id="GO:0004843">
    <property type="term" value="F:cysteine-type deubiquitinase activity"/>
    <property type="evidence" value="ECO:0007669"/>
    <property type="project" value="UniProtKB-EC"/>
</dbReference>
<dbReference type="CDD" id="cd02662">
    <property type="entry name" value="Peptidase_C19F"/>
    <property type="match status" value="1"/>
</dbReference>
<dbReference type="Proteomes" id="UP001362899">
    <property type="component" value="Unassembled WGS sequence"/>
</dbReference>
<dbReference type="EMBL" id="BTGC01000008">
    <property type="protein sequence ID" value="GMM51692.1"/>
    <property type="molecule type" value="Genomic_DNA"/>
</dbReference>
<protein>
    <recommendedName>
        <fullName evidence="3">ubiquitinyl hydrolase 1</fullName>
        <ecNumber evidence="3">3.4.19.12</ecNumber>
    </recommendedName>
</protein>
<dbReference type="GO" id="GO:0005634">
    <property type="term" value="C:nucleus"/>
    <property type="evidence" value="ECO:0007669"/>
    <property type="project" value="TreeGrafter"/>
</dbReference>
<feature type="compositionally biased region" description="Basic and acidic residues" evidence="8">
    <location>
        <begin position="512"/>
        <end position="528"/>
    </location>
</feature>
<keyword evidence="4 10" id="KW-0645">Protease</keyword>
<evidence type="ECO:0000256" key="1">
    <source>
        <dbReference type="ARBA" id="ARBA00000707"/>
    </source>
</evidence>